<organism evidence="1">
    <name type="scientific">uncultured Gemmatimonadaceae bacterium</name>
    <dbReference type="NCBI Taxonomy" id="246130"/>
    <lineage>
        <taxon>Bacteria</taxon>
        <taxon>Pseudomonadati</taxon>
        <taxon>Gemmatimonadota</taxon>
        <taxon>Gemmatimonadia</taxon>
        <taxon>Gemmatimonadales</taxon>
        <taxon>Gemmatimonadaceae</taxon>
        <taxon>environmental samples</taxon>
    </lineage>
</organism>
<sequence>MRAADPAAGLGAGAPAVIGVMPRDARSATDFTRLRPNRVVALGVPIDR</sequence>
<dbReference type="EMBL" id="CADCTX010000180">
    <property type="protein sequence ID" value="CAA9305319.1"/>
    <property type="molecule type" value="Genomic_DNA"/>
</dbReference>
<dbReference type="AlphaFoldDB" id="A0A6J4KGH1"/>
<name>A0A6J4KGH1_9BACT</name>
<accession>A0A6J4KGH1</accession>
<gene>
    <name evidence="1" type="ORF">AVDCRST_MAG40-632</name>
</gene>
<protein>
    <submittedName>
        <fullName evidence="1">Uncharacterized protein</fullName>
    </submittedName>
</protein>
<proteinExistence type="predicted"/>
<reference evidence="1" key="1">
    <citation type="submission" date="2020-02" db="EMBL/GenBank/DDBJ databases">
        <authorList>
            <person name="Meier V. D."/>
        </authorList>
    </citation>
    <scope>NUCLEOTIDE SEQUENCE</scope>
    <source>
        <strain evidence="1">AVDCRST_MAG40</strain>
    </source>
</reference>
<evidence type="ECO:0000313" key="1">
    <source>
        <dbReference type="EMBL" id="CAA9305319.1"/>
    </source>
</evidence>